<dbReference type="Pfam" id="PF00534">
    <property type="entry name" value="Glycos_transf_1"/>
    <property type="match status" value="1"/>
</dbReference>
<dbReference type="SUPFAM" id="SSF53756">
    <property type="entry name" value="UDP-Glycosyltransferase/glycogen phosphorylase"/>
    <property type="match status" value="1"/>
</dbReference>
<dbReference type="GO" id="GO:0016757">
    <property type="term" value="F:glycosyltransferase activity"/>
    <property type="evidence" value="ECO:0007669"/>
    <property type="project" value="UniProtKB-KW"/>
</dbReference>
<evidence type="ECO:0000256" key="2">
    <source>
        <dbReference type="ARBA" id="ARBA00022676"/>
    </source>
</evidence>
<dbReference type="CDD" id="cd03801">
    <property type="entry name" value="GT4_PimA-like"/>
    <property type="match status" value="1"/>
</dbReference>
<protein>
    <submittedName>
        <fullName evidence="5">Glycosyltransferase involved in cell wall biosynthesis</fullName>
    </submittedName>
</protein>
<keyword evidence="6" id="KW-1185">Reference proteome</keyword>
<dbReference type="Gene3D" id="3.40.50.2000">
    <property type="entry name" value="Glycogen Phosphorylase B"/>
    <property type="match status" value="2"/>
</dbReference>
<evidence type="ECO:0000256" key="1">
    <source>
        <dbReference type="ARBA" id="ARBA00009481"/>
    </source>
</evidence>
<accession>A0A7W7Y9C0</accession>
<feature type="domain" description="Glycosyl transferase family 1" evidence="4">
    <location>
        <begin position="236"/>
        <end position="380"/>
    </location>
</feature>
<dbReference type="RefSeq" id="WP_184338829.1">
    <property type="nucleotide sequence ID" value="NZ_JACHIG010000002.1"/>
</dbReference>
<name>A0A7W7Y9C0_9BACT</name>
<proteinExistence type="inferred from homology"/>
<gene>
    <name evidence="5" type="ORF">HNQ65_001468</name>
</gene>
<sequence>MQVLVSHFTGNPNSCAVAQALAEAGSLEAFHTTLVVPVWLRRLTGAGARRTFPEVVEPFMKSHASRELLRLACRSVPGLRRLPLAGRLGRLDQVVRWFDGEVSRAVRQSHGVQAVYAYMDAAEHTFLAARERGLRTIYELPTPYWRFTRDVVREEAGLKPEWAATLPVMEDGSEAMLRRDRELQMADVVVVPSELVRESLKLAPSFRARVHVVPYGCPEPGAPTSPAARTQCSLRVLYVGSLNQGKGLSYLAEAMSGLEGVAELTVIGSRTADKPCAALDAFLAAHRHRAGLSHAEVLAEMRQHDVLVLPTLYEGLALVLLEAMACGLAVVTTPHSGLEGVIQDGQEGFVVPVRSAEAIRERLKQLAADETMLQRMRSAALSWSSEHSWQRFREQIRQVVAEVS</sequence>
<comment type="similarity">
    <text evidence="1">Belongs to the glycosyltransferase group 1 family. Glycosyltransferase 4 subfamily.</text>
</comment>
<dbReference type="EMBL" id="JACHIG010000002">
    <property type="protein sequence ID" value="MBB5031900.1"/>
    <property type="molecule type" value="Genomic_DNA"/>
</dbReference>
<organism evidence="5 6">
    <name type="scientific">Prosthecobacter vanneervenii</name>
    <dbReference type="NCBI Taxonomy" id="48466"/>
    <lineage>
        <taxon>Bacteria</taxon>
        <taxon>Pseudomonadati</taxon>
        <taxon>Verrucomicrobiota</taxon>
        <taxon>Verrucomicrobiia</taxon>
        <taxon>Verrucomicrobiales</taxon>
        <taxon>Verrucomicrobiaceae</taxon>
        <taxon>Prosthecobacter</taxon>
    </lineage>
</organism>
<evidence type="ECO:0000313" key="5">
    <source>
        <dbReference type="EMBL" id="MBB5031900.1"/>
    </source>
</evidence>
<keyword evidence="2" id="KW-0328">Glycosyltransferase</keyword>
<comment type="caution">
    <text evidence="5">The sequence shown here is derived from an EMBL/GenBank/DDBJ whole genome shotgun (WGS) entry which is preliminary data.</text>
</comment>
<dbReference type="PANTHER" id="PTHR12526:SF640">
    <property type="entry name" value="COLANIC ACID BIOSYNTHESIS GLYCOSYLTRANSFERASE WCAL-RELATED"/>
    <property type="match status" value="1"/>
</dbReference>
<dbReference type="Proteomes" id="UP000590740">
    <property type="component" value="Unassembled WGS sequence"/>
</dbReference>
<evidence type="ECO:0000313" key="6">
    <source>
        <dbReference type="Proteomes" id="UP000590740"/>
    </source>
</evidence>
<reference evidence="5 6" key="1">
    <citation type="submission" date="2020-08" db="EMBL/GenBank/DDBJ databases">
        <title>Genomic Encyclopedia of Type Strains, Phase IV (KMG-IV): sequencing the most valuable type-strain genomes for metagenomic binning, comparative biology and taxonomic classification.</title>
        <authorList>
            <person name="Goeker M."/>
        </authorList>
    </citation>
    <scope>NUCLEOTIDE SEQUENCE [LARGE SCALE GENOMIC DNA]</scope>
    <source>
        <strain evidence="5 6">DSM 12252</strain>
    </source>
</reference>
<evidence type="ECO:0000256" key="3">
    <source>
        <dbReference type="ARBA" id="ARBA00022679"/>
    </source>
</evidence>
<keyword evidence="3 5" id="KW-0808">Transferase</keyword>
<dbReference type="AlphaFoldDB" id="A0A7W7Y9C0"/>
<dbReference type="InterPro" id="IPR001296">
    <property type="entry name" value="Glyco_trans_1"/>
</dbReference>
<dbReference type="PANTHER" id="PTHR12526">
    <property type="entry name" value="GLYCOSYLTRANSFERASE"/>
    <property type="match status" value="1"/>
</dbReference>
<evidence type="ECO:0000259" key="4">
    <source>
        <dbReference type="Pfam" id="PF00534"/>
    </source>
</evidence>